<evidence type="ECO:0000256" key="4">
    <source>
        <dbReference type="ARBA" id="ARBA00023163"/>
    </source>
</evidence>
<dbReference type="Gene3D" id="3.40.190.10">
    <property type="entry name" value="Periplasmic binding protein-like II"/>
    <property type="match status" value="2"/>
</dbReference>
<keyword evidence="4" id="KW-0804">Transcription</keyword>
<dbReference type="PROSITE" id="PS50931">
    <property type="entry name" value="HTH_LYSR"/>
    <property type="match status" value="1"/>
</dbReference>
<dbReference type="InterPro" id="IPR005119">
    <property type="entry name" value="LysR_subst-bd"/>
</dbReference>
<evidence type="ECO:0000259" key="5">
    <source>
        <dbReference type="PROSITE" id="PS50931"/>
    </source>
</evidence>
<sequence>MAPPSLTRAVQEAERLLQFRVFYRTKRTVSLTAAGAAYVPEARAAMLTLSHAQELGERAAGGELGRVRVGYVASAAFAGVMQRTVVEFRRRHPHVEVELSEAPMEEIPRMLVDDRLDIAYVRPPVSFPDEIVSTCVYKDEFVVAIPDGSPLTNHPVLSPRQLHDACFALPEQDSGTFEVARRGRFQPMIGPRPGTLAAVLACVALGGSVAVVPRALCNCVTLPGVVYRPLSGKPIVSEIAVATRKFEHSQAVNEFRMQAIQKMRT</sequence>
<dbReference type="Proteomes" id="UP000004980">
    <property type="component" value="Unassembled WGS sequence"/>
</dbReference>
<evidence type="ECO:0000313" key="7">
    <source>
        <dbReference type="Proteomes" id="UP000004980"/>
    </source>
</evidence>
<proteinExistence type="inferred from homology"/>
<keyword evidence="7" id="KW-1185">Reference proteome</keyword>
<evidence type="ECO:0000313" key="6">
    <source>
        <dbReference type="EMBL" id="EIM96390.1"/>
    </source>
</evidence>
<accession>A0ABN0FCP4</accession>
<feature type="domain" description="HTH lysR-type" evidence="5">
    <location>
        <begin position="1"/>
        <end position="32"/>
    </location>
</feature>
<keyword evidence="2" id="KW-0805">Transcription regulation</keyword>
<name>A0ABN0FCP4_9BURK</name>
<keyword evidence="3" id="KW-0238">DNA-binding</keyword>
<dbReference type="PANTHER" id="PTHR30346">
    <property type="entry name" value="TRANSCRIPTIONAL DUAL REGULATOR HCAR-RELATED"/>
    <property type="match status" value="1"/>
</dbReference>
<dbReference type="SUPFAM" id="SSF46785">
    <property type="entry name" value="Winged helix' DNA-binding domain"/>
    <property type="match status" value="1"/>
</dbReference>
<dbReference type="InterPro" id="IPR000847">
    <property type="entry name" value="LysR_HTH_N"/>
</dbReference>
<comment type="caution">
    <text evidence="6">The sequence shown here is derived from an EMBL/GenBank/DDBJ whole genome shotgun (WGS) entry which is preliminary data.</text>
</comment>
<dbReference type="PANTHER" id="PTHR30346:SF17">
    <property type="entry name" value="LYSR FAMILY TRANSCRIPTIONAL REGULATOR"/>
    <property type="match status" value="1"/>
</dbReference>
<evidence type="ECO:0000256" key="1">
    <source>
        <dbReference type="ARBA" id="ARBA00009437"/>
    </source>
</evidence>
<evidence type="ECO:0000256" key="2">
    <source>
        <dbReference type="ARBA" id="ARBA00023015"/>
    </source>
</evidence>
<dbReference type="CDD" id="cd08414">
    <property type="entry name" value="PBP2_LTTR_aromatics_like"/>
    <property type="match status" value="1"/>
</dbReference>
<dbReference type="InterPro" id="IPR036388">
    <property type="entry name" value="WH-like_DNA-bd_sf"/>
</dbReference>
<dbReference type="Gene3D" id="1.10.10.10">
    <property type="entry name" value="Winged helix-like DNA-binding domain superfamily/Winged helix DNA-binding domain"/>
    <property type="match status" value="1"/>
</dbReference>
<organism evidence="6 7">
    <name type="scientific">Paraburkholderia hospita</name>
    <dbReference type="NCBI Taxonomy" id="169430"/>
    <lineage>
        <taxon>Bacteria</taxon>
        <taxon>Pseudomonadati</taxon>
        <taxon>Pseudomonadota</taxon>
        <taxon>Betaproteobacteria</taxon>
        <taxon>Burkholderiales</taxon>
        <taxon>Burkholderiaceae</taxon>
        <taxon>Paraburkholderia</taxon>
    </lineage>
</organism>
<reference evidence="6 7" key="1">
    <citation type="journal article" date="2012" name="J. Bacteriol.">
        <title>Draft Genome Sequence of the Soil Bacterium Burkholderia terrae Strain BS001, Which Interacts with Fungal Surface Structures.</title>
        <authorList>
            <person name="Nazir R."/>
            <person name="Hansen M.A."/>
            <person name="Sorensen S."/>
            <person name="van Elsas J.D."/>
        </authorList>
    </citation>
    <scope>NUCLEOTIDE SEQUENCE [LARGE SCALE GENOMIC DNA]</scope>
    <source>
        <strain evidence="6 7">BS001</strain>
    </source>
</reference>
<dbReference type="InterPro" id="IPR036390">
    <property type="entry name" value="WH_DNA-bd_sf"/>
</dbReference>
<dbReference type="SUPFAM" id="SSF53850">
    <property type="entry name" value="Periplasmic binding protein-like II"/>
    <property type="match status" value="1"/>
</dbReference>
<gene>
    <name evidence="6" type="ORF">WQE_34576</name>
</gene>
<protein>
    <submittedName>
        <fullName evidence="6">LysR family transcriptional regulator</fullName>
    </submittedName>
</protein>
<evidence type="ECO:0000256" key="3">
    <source>
        <dbReference type="ARBA" id="ARBA00023125"/>
    </source>
</evidence>
<dbReference type="Pfam" id="PF03466">
    <property type="entry name" value="LysR_substrate"/>
    <property type="match status" value="1"/>
</dbReference>
<dbReference type="EMBL" id="AKAU01000195">
    <property type="protein sequence ID" value="EIM96390.1"/>
    <property type="molecule type" value="Genomic_DNA"/>
</dbReference>
<comment type="similarity">
    <text evidence="1">Belongs to the LysR transcriptional regulatory family.</text>
</comment>